<gene>
    <name evidence="1" type="ORF">WRSd3_01057</name>
</gene>
<accession>A0A090NL02</accession>
<dbReference type="EMBL" id="AXUT01000079">
    <property type="protein sequence ID" value="ESU80989.1"/>
    <property type="molecule type" value="Genomic_DNA"/>
</dbReference>
<reference evidence="1 2" key="1">
    <citation type="submission" date="2013-10" db="EMBL/GenBank/DDBJ databases">
        <title>Draft genomes and the virulence plasmids of Sd1617 vaccine constructs: WRSd3 and WRSd5.</title>
        <authorList>
            <person name="Aksomboon Vongsawan A."/>
            <person name="Venkatesan M.M."/>
            <person name="Vaisvil B."/>
            <person name="Emel G."/>
            <person name="Kepatral V."/>
            <person name="Sethabutr O."/>
            <person name="Serichantalergs O."/>
            <person name="Mason C."/>
        </authorList>
    </citation>
    <scope>NUCLEOTIDE SEQUENCE [LARGE SCALE GENOMIC DNA]</scope>
    <source>
        <strain evidence="1 2">WRSd3</strain>
    </source>
</reference>
<evidence type="ECO:0000313" key="2">
    <source>
        <dbReference type="Proteomes" id="UP000017944"/>
    </source>
</evidence>
<protein>
    <submittedName>
        <fullName evidence="1">Uncharacterized protein</fullName>
    </submittedName>
</protein>
<dbReference type="Proteomes" id="UP000017944">
    <property type="component" value="Unassembled WGS sequence"/>
</dbReference>
<dbReference type="AlphaFoldDB" id="A0A090NL02"/>
<sequence length="53" mass="6072">MLDLTDIVQRSAAILRQKTKYTFVAPMSPFPQRKNCVREDEVAHYNDFVAIGS</sequence>
<comment type="caution">
    <text evidence="1">The sequence shown here is derived from an EMBL/GenBank/DDBJ whole genome shotgun (WGS) entry which is preliminary data.</text>
</comment>
<name>A0A090NL02_SHIDY</name>
<evidence type="ECO:0000313" key="1">
    <source>
        <dbReference type="EMBL" id="ESU80989.1"/>
    </source>
</evidence>
<organism evidence="1 2">
    <name type="scientific">Shigella dysenteriae WRSd3</name>
    <dbReference type="NCBI Taxonomy" id="1401327"/>
    <lineage>
        <taxon>Bacteria</taxon>
        <taxon>Pseudomonadati</taxon>
        <taxon>Pseudomonadota</taxon>
        <taxon>Gammaproteobacteria</taxon>
        <taxon>Enterobacterales</taxon>
        <taxon>Enterobacteriaceae</taxon>
        <taxon>Shigella</taxon>
    </lineage>
</organism>
<dbReference type="PATRIC" id="fig|1401327.3.peg.971"/>
<proteinExistence type="predicted"/>